<comment type="catalytic activity">
    <reaction evidence="9">
        <text>Typically cleaves a -Gly-|-Phe- bond to release an N-terminal, basic peptide of 5-8 residues from type IV prepilin, and then N-methylates the new N-terminal amino group, the methyl donor being S-adenosyl-L-methionine.</text>
        <dbReference type="EC" id="3.4.23.43"/>
    </reaction>
</comment>
<keyword evidence="4" id="KW-0997">Cell inner membrane</keyword>
<evidence type="ECO:0000256" key="5">
    <source>
        <dbReference type="ARBA" id="ARBA00022692"/>
    </source>
</evidence>
<keyword evidence="9" id="KW-0378">Hydrolase</keyword>
<evidence type="ECO:0000256" key="6">
    <source>
        <dbReference type="ARBA" id="ARBA00022989"/>
    </source>
</evidence>
<evidence type="ECO:0000256" key="7">
    <source>
        <dbReference type="ARBA" id="ARBA00023136"/>
    </source>
</evidence>
<evidence type="ECO:0000313" key="13">
    <source>
        <dbReference type="EMBL" id="MCC2137431.1"/>
    </source>
</evidence>
<dbReference type="EMBL" id="JAJEQC010000010">
    <property type="protein sequence ID" value="MCC2137431.1"/>
    <property type="molecule type" value="Genomic_DNA"/>
</dbReference>
<dbReference type="RefSeq" id="WP_308449659.1">
    <property type="nucleotide sequence ID" value="NZ_JAJEQC010000010.1"/>
</dbReference>
<comment type="subcellular location">
    <subcellularLocation>
        <location evidence="1">Cell inner membrane</location>
        <topology evidence="1">Multi-pass membrane protein</topology>
    </subcellularLocation>
    <subcellularLocation>
        <location evidence="9">Cell membrane</location>
        <topology evidence="9">Multi-pass membrane protein</topology>
    </subcellularLocation>
</comment>
<keyword evidence="5 9" id="KW-0812">Transmembrane</keyword>
<feature type="transmembrane region" description="Helical" evidence="10">
    <location>
        <begin position="207"/>
        <end position="224"/>
    </location>
</feature>
<dbReference type="InterPro" id="IPR050882">
    <property type="entry name" value="Prepilin_peptidase/N-MTase"/>
</dbReference>
<evidence type="ECO:0000256" key="2">
    <source>
        <dbReference type="ARBA" id="ARBA00005801"/>
    </source>
</evidence>
<dbReference type="InterPro" id="IPR014032">
    <property type="entry name" value="Peptidase_A24A_bac"/>
</dbReference>
<keyword evidence="3" id="KW-1003">Cell membrane</keyword>
<sequence>MLWVSPAITIYICVLTVVLGACMGSFLNCMAWRIVHGESVLHGRSHCDVCGHVLGAGDLIPVVSYIIHKGRCKYCGAKLSAGHVFAEVLTALTFLLLVLKYDISLQALEYILLACLLLAAAFTDLEGYMIPDRFIVTGIVVRVVFLFLQGNMLENLMDALLGGFAVGGGLLLIVLLYEKVRQKEAMGGGDIKLLFLTGLFLGWQRNILCLLIACVLGIVFAFIFPEKRTTGDGAEEEDGKLFPWGPSISAAAILTLLCGSEIIGAYLSLF</sequence>
<keyword evidence="9" id="KW-0511">Multifunctional enzyme</keyword>
<feature type="transmembrane region" description="Helical" evidence="10">
    <location>
        <begin position="79"/>
        <end position="99"/>
    </location>
</feature>
<feature type="transmembrane region" description="Helical" evidence="10">
    <location>
        <begin position="6"/>
        <end position="27"/>
    </location>
</feature>
<dbReference type="InterPro" id="IPR010627">
    <property type="entry name" value="Prepilin_pept_A24_N"/>
</dbReference>
<dbReference type="PANTHER" id="PTHR30487:SF0">
    <property type="entry name" value="PREPILIN LEADER PEPTIDASE_N-METHYLTRANSFERASE-RELATED"/>
    <property type="match status" value="1"/>
</dbReference>
<evidence type="ECO:0000256" key="10">
    <source>
        <dbReference type="SAM" id="Phobius"/>
    </source>
</evidence>
<dbReference type="GO" id="GO:0004190">
    <property type="term" value="F:aspartic-type endopeptidase activity"/>
    <property type="evidence" value="ECO:0007669"/>
    <property type="project" value="UniProtKB-EC"/>
</dbReference>
<feature type="transmembrane region" description="Helical" evidence="10">
    <location>
        <begin position="134"/>
        <end position="153"/>
    </location>
</feature>
<dbReference type="Proteomes" id="UP001199424">
    <property type="component" value="Unassembled WGS sequence"/>
</dbReference>
<dbReference type="PRINTS" id="PR00864">
    <property type="entry name" value="PREPILNPTASE"/>
</dbReference>
<reference evidence="13" key="1">
    <citation type="submission" date="2021-10" db="EMBL/GenBank/DDBJ databases">
        <title>Anaerobic single-cell dispensing facilitates the cultivation of human gut bacteria.</title>
        <authorList>
            <person name="Afrizal A."/>
        </authorList>
    </citation>
    <scope>NUCLEOTIDE SEQUENCE</scope>
    <source>
        <strain evidence="13">CLA-AA-H250</strain>
    </source>
</reference>
<evidence type="ECO:0000259" key="12">
    <source>
        <dbReference type="Pfam" id="PF06750"/>
    </source>
</evidence>
<evidence type="ECO:0000256" key="4">
    <source>
        <dbReference type="ARBA" id="ARBA00022519"/>
    </source>
</evidence>
<name>A0AAE3DGB6_9FIRM</name>
<evidence type="ECO:0000256" key="9">
    <source>
        <dbReference type="RuleBase" id="RU003794"/>
    </source>
</evidence>
<evidence type="ECO:0000313" key="14">
    <source>
        <dbReference type="Proteomes" id="UP001199424"/>
    </source>
</evidence>
<keyword evidence="9" id="KW-0489">Methyltransferase</keyword>
<dbReference type="GO" id="GO:0005886">
    <property type="term" value="C:plasma membrane"/>
    <property type="evidence" value="ECO:0007669"/>
    <property type="project" value="UniProtKB-SubCell"/>
</dbReference>
<dbReference type="PANTHER" id="PTHR30487">
    <property type="entry name" value="TYPE 4 PREPILIN-LIKE PROTEINS LEADER PEPTIDE-PROCESSING ENZYME"/>
    <property type="match status" value="1"/>
</dbReference>
<feature type="transmembrane region" description="Helical" evidence="10">
    <location>
        <begin position="105"/>
        <end position="122"/>
    </location>
</feature>
<dbReference type="GO" id="GO:0006465">
    <property type="term" value="P:signal peptide processing"/>
    <property type="evidence" value="ECO:0007669"/>
    <property type="project" value="TreeGrafter"/>
</dbReference>
<feature type="domain" description="Prepilin type IV endopeptidase peptidase" evidence="11">
    <location>
        <begin position="111"/>
        <end position="221"/>
    </location>
</feature>
<comment type="function">
    <text evidence="9">Plays an essential role in type IV pili and type II pseudopili formation by proteolytically removing the leader sequence from substrate proteins and subsequently monomethylating the alpha-amino group of the newly exposed N-terminal phenylalanine.</text>
</comment>
<keyword evidence="9" id="KW-0808">Transferase</keyword>
<dbReference type="Pfam" id="PF06750">
    <property type="entry name" value="A24_N_bact"/>
    <property type="match status" value="1"/>
</dbReference>
<comment type="caution">
    <text evidence="13">The sequence shown here is derived from an EMBL/GenBank/DDBJ whole genome shotgun (WGS) entry which is preliminary data.</text>
</comment>
<dbReference type="GO" id="GO:0008168">
    <property type="term" value="F:methyltransferase activity"/>
    <property type="evidence" value="ECO:0007669"/>
    <property type="project" value="UniProtKB-KW"/>
</dbReference>
<dbReference type="Gene3D" id="1.20.120.1220">
    <property type="match status" value="1"/>
</dbReference>
<gene>
    <name evidence="13" type="ORF">LKD31_10445</name>
</gene>
<dbReference type="EC" id="3.4.23.43" evidence="9"/>
<keyword evidence="14" id="KW-1185">Reference proteome</keyword>
<proteinExistence type="inferred from homology"/>
<feature type="transmembrane region" description="Helical" evidence="10">
    <location>
        <begin position="159"/>
        <end position="177"/>
    </location>
</feature>
<evidence type="ECO:0000256" key="8">
    <source>
        <dbReference type="RuleBase" id="RU003793"/>
    </source>
</evidence>
<feature type="domain" description="Prepilin peptidase A24 N-terminal" evidence="12">
    <location>
        <begin position="18"/>
        <end position="100"/>
    </location>
</feature>
<evidence type="ECO:0000256" key="3">
    <source>
        <dbReference type="ARBA" id="ARBA00022475"/>
    </source>
</evidence>
<keyword evidence="7 10" id="KW-0472">Membrane</keyword>
<dbReference type="InterPro" id="IPR000045">
    <property type="entry name" value="Prepilin_IV_endopep_pep"/>
</dbReference>
<protein>
    <recommendedName>
        <fullName evidence="9">Prepilin leader peptidase/N-methyltransferase</fullName>
        <ecNumber evidence="9">2.1.1.-</ecNumber>
        <ecNumber evidence="9">3.4.23.43</ecNumber>
    </recommendedName>
</protein>
<dbReference type="GO" id="GO:0032259">
    <property type="term" value="P:methylation"/>
    <property type="evidence" value="ECO:0007669"/>
    <property type="project" value="UniProtKB-KW"/>
</dbReference>
<comment type="similarity">
    <text evidence="2 8">Belongs to the peptidase A24 family.</text>
</comment>
<organism evidence="13 14">
    <name type="scientific">Hominenteromicrobium mulieris</name>
    <dbReference type="NCBI Taxonomy" id="2885357"/>
    <lineage>
        <taxon>Bacteria</taxon>
        <taxon>Bacillati</taxon>
        <taxon>Bacillota</taxon>
        <taxon>Clostridia</taxon>
        <taxon>Eubacteriales</taxon>
        <taxon>Oscillospiraceae</taxon>
        <taxon>Hominenteromicrobium</taxon>
    </lineage>
</organism>
<dbReference type="Pfam" id="PF01478">
    <property type="entry name" value="Peptidase_A24"/>
    <property type="match status" value="1"/>
</dbReference>
<evidence type="ECO:0000259" key="11">
    <source>
        <dbReference type="Pfam" id="PF01478"/>
    </source>
</evidence>
<feature type="transmembrane region" description="Helical" evidence="10">
    <location>
        <begin position="244"/>
        <end position="269"/>
    </location>
</feature>
<accession>A0AAE3DGB6</accession>
<dbReference type="EC" id="2.1.1.-" evidence="9"/>
<keyword evidence="6 10" id="KW-1133">Transmembrane helix</keyword>
<dbReference type="AlphaFoldDB" id="A0AAE3DGB6"/>
<evidence type="ECO:0000256" key="1">
    <source>
        <dbReference type="ARBA" id="ARBA00004429"/>
    </source>
</evidence>
<keyword evidence="9" id="KW-0645">Protease</keyword>